<gene>
    <name evidence="2" type="ORF">DERYTH_LOCUS15392</name>
</gene>
<proteinExistence type="predicted"/>
<keyword evidence="3" id="KW-1185">Reference proteome</keyword>
<dbReference type="OrthoDB" id="2429086at2759"/>
<dbReference type="InterPro" id="IPR007560">
    <property type="entry name" value="Restrct_endonuc_IV_Mrr"/>
</dbReference>
<feature type="non-terminal residue" evidence="2">
    <location>
        <position position="1"/>
    </location>
</feature>
<dbReference type="GO" id="GO:0004519">
    <property type="term" value="F:endonuclease activity"/>
    <property type="evidence" value="ECO:0007669"/>
    <property type="project" value="InterPro"/>
</dbReference>
<dbReference type="GO" id="GO:0009307">
    <property type="term" value="P:DNA restriction-modification system"/>
    <property type="evidence" value="ECO:0007669"/>
    <property type="project" value="InterPro"/>
</dbReference>
<name>A0A9N9NIR3_9GLOM</name>
<comment type="caution">
    <text evidence="2">The sequence shown here is derived from an EMBL/GenBank/DDBJ whole genome shotgun (WGS) entry which is preliminary data.</text>
</comment>
<organism evidence="2 3">
    <name type="scientific">Dentiscutata erythropus</name>
    <dbReference type="NCBI Taxonomy" id="1348616"/>
    <lineage>
        <taxon>Eukaryota</taxon>
        <taxon>Fungi</taxon>
        <taxon>Fungi incertae sedis</taxon>
        <taxon>Mucoromycota</taxon>
        <taxon>Glomeromycotina</taxon>
        <taxon>Glomeromycetes</taxon>
        <taxon>Diversisporales</taxon>
        <taxon>Gigasporaceae</taxon>
        <taxon>Dentiscutata</taxon>
    </lineage>
</organism>
<reference evidence="2" key="1">
    <citation type="submission" date="2021-06" db="EMBL/GenBank/DDBJ databases">
        <authorList>
            <person name="Kallberg Y."/>
            <person name="Tangrot J."/>
            <person name="Rosling A."/>
        </authorList>
    </citation>
    <scope>NUCLEOTIDE SEQUENCE</scope>
    <source>
        <strain evidence="2">MA453B</strain>
    </source>
</reference>
<protein>
    <submittedName>
        <fullName evidence="2">22774_t:CDS:1</fullName>
    </submittedName>
</protein>
<dbReference type="AlphaFoldDB" id="A0A9N9NIR3"/>
<sequence>MPEYEVVAVVVEVVEVELSRNDGGIDIRARIRGIDFVFQCKDWERPTVVRELDGALTQPENSGAIGVVVIPDNSRFSLKTIERAIT</sequence>
<evidence type="ECO:0000259" key="1">
    <source>
        <dbReference type="Pfam" id="PF04471"/>
    </source>
</evidence>
<evidence type="ECO:0000313" key="2">
    <source>
        <dbReference type="EMBL" id="CAG8734119.1"/>
    </source>
</evidence>
<dbReference type="Proteomes" id="UP000789405">
    <property type="component" value="Unassembled WGS sequence"/>
</dbReference>
<dbReference type="EMBL" id="CAJVPY010012441">
    <property type="protein sequence ID" value="CAG8734119.1"/>
    <property type="molecule type" value="Genomic_DNA"/>
</dbReference>
<feature type="domain" description="Restriction endonuclease type IV Mrr" evidence="1">
    <location>
        <begin position="18"/>
        <end position="76"/>
    </location>
</feature>
<dbReference type="Pfam" id="PF04471">
    <property type="entry name" value="Mrr_cat"/>
    <property type="match status" value="1"/>
</dbReference>
<accession>A0A9N9NIR3</accession>
<dbReference type="GO" id="GO:0003677">
    <property type="term" value="F:DNA binding"/>
    <property type="evidence" value="ECO:0007669"/>
    <property type="project" value="InterPro"/>
</dbReference>
<evidence type="ECO:0000313" key="3">
    <source>
        <dbReference type="Proteomes" id="UP000789405"/>
    </source>
</evidence>